<dbReference type="Proteomes" id="UP000299102">
    <property type="component" value="Unassembled WGS sequence"/>
</dbReference>
<gene>
    <name evidence="2" type="ORF">EVAR_61960_1</name>
</gene>
<dbReference type="EMBL" id="BGZK01001925">
    <property type="protein sequence ID" value="GBP88360.1"/>
    <property type="molecule type" value="Genomic_DNA"/>
</dbReference>
<feature type="compositionally biased region" description="Low complexity" evidence="1">
    <location>
        <begin position="34"/>
        <end position="44"/>
    </location>
</feature>
<dbReference type="AlphaFoldDB" id="A0A4C1ZKE6"/>
<sequence length="142" mass="15852">MDRNQRAARPTEREKCQFMNNIKVYRGDAKRKLTSGSSTTHLSLPPASQRKRKIHWMLRRVEERRTPKARRQDAARHGAAFTENKRGERRGRGAAGGGAAPRKLFAVLSKLLGALIMTALNGTAAHTPPERIPRRRSGMGSS</sequence>
<feature type="compositionally biased region" description="Basic residues" evidence="1">
    <location>
        <begin position="49"/>
        <end position="58"/>
    </location>
</feature>
<feature type="region of interest" description="Disordered" evidence="1">
    <location>
        <begin position="29"/>
        <end position="100"/>
    </location>
</feature>
<protein>
    <submittedName>
        <fullName evidence="2">Uncharacterized protein</fullName>
    </submittedName>
</protein>
<evidence type="ECO:0000313" key="2">
    <source>
        <dbReference type="EMBL" id="GBP88360.1"/>
    </source>
</evidence>
<organism evidence="2 3">
    <name type="scientific">Eumeta variegata</name>
    <name type="common">Bagworm moth</name>
    <name type="synonym">Eumeta japonica</name>
    <dbReference type="NCBI Taxonomy" id="151549"/>
    <lineage>
        <taxon>Eukaryota</taxon>
        <taxon>Metazoa</taxon>
        <taxon>Ecdysozoa</taxon>
        <taxon>Arthropoda</taxon>
        <taxon>Hexapoda</taxon>
        <taxon>Insecta</taxon>
        <taxon>Pterygota</taxon>
        <taxon>Neoptera</taxon>
        <taxon>Endopterygota</taxon>
        <taxon>Lepidoptera</taxon>
        <taxon>Glossata</taxon>
        <taxon>Ditrysia</taxon>
        <taxon>Tineoidea</taxon>
        <taxon>Psychidae</taxon>
        <taxon>Oiketicinae</taxon>
        <taxon>Eumeta</taxon>
    </lineage>
</organism>
<evidence type="ECO:0000313" key="3">
    <source>
        <dbReference type="Proteomes" id="UP000299102"/>
    </source>
</evidence>
<comment type="caution">
    <text evidence="2">The sequence shown here is derived from an EMBL/GenBank/DDBJ whole genome shotgun (WGS) entry which is preliminary data.</text>
</comment>
<feature type="compositionally biased region" description="Basic and acidic residues" evidence="1">
    <location>
        <begin position="59"/>
        <end position="76"/>
    </location>
</feature>
<evidence type="ECO:0000256" key="1">
    <source>
        <dbReference type="SAM" id="MobiDB-lite"/>
    </source>
</evidence>
<accession>A0A4C1ZKE6</accession>
<reference evidence="2 3" key="1">
    <citation type="journal article" date="2019" name="Commun. Biol.">
        <title>The bagworm genome reveals a unique fibroin gene that provides high tensile strength.</title>
        <authorList>
            <person name="Kono N."/>
            <person name="Nakamura H."/>
            <person name="Ohtoshi R."/>
            <person name="Tomita M."/>
            <person name="Numata K."/>
            <person name="Arakawa K."/>
        </authorList>
    </citation>
    <scope>NUCLEOTIDE SEQUENCE [LARGE SCALE GENOMIC DNA]</scope>
</reference>
<name>A0A4C1ZKE6_EUMVA</name>
<proteinExistence type="predicted"/>
<keyword evidence="3" id="KW-1185">Reference proteome</keyword>